<keyword evidence="2" id="KW-0813">Transport</keyword>
<evidence type="ECO:0008006" key="6">
    <source>
        <dbReference type="Google" id="ProtNLM"/>
    </source>
</evidence>
<dbReference type="InterPro" id="IPR002699">
    <property type="entry name" value="V_ATPase_D"/>
</dbReference>
<evidence type="ECO:0000256" key="2">
    <source>
        <dbReference type="ARBA" id="ARBA00022448"/>
    </source>
</evidence>
<keyword evidence="4" id="KW-0175">Coiled coil</keyword>
<dbReference type="Gene3D" id="1.10.287.3240">
    <property type="match status" value="1"/>
</dbReference>
<evidence type="ECO:0000256" key="4">
    <source>
        <dbReference type="SAM" id="Coils"/>
    </source>
</evidence>
<comment type="similarity">
    <text evidence="1">Belongs to the V-ATPase D subunit family.</text>
</comment>
<dbReference type="GO" id="GO:0046961">
    <property type="term" value="F:proton-transporting ATPase activity, rotational mechanism"/>
    <property type="evidence" value="ECO:0007669"/>
    <property type="project" value="InterPro"/>
</dbReference>
<evidence type="ECO:0000256" key="3">
    <source>
        <dbReference type="ARBA" id="ARBA00023065"/>
    </source>
</evidence>
<dbReference type="PANTHER" id="PTHR11671">
    <property type="entry name" value="V-TYPE ATP SYNTHASE SUBUNIT D"/>
    <property type="match status" value="1"/>
</dbReference>
<dbReference type="Pfam" id="PF01813">
    <property type="entry name" value="ATP-synt_D"/>
    <property type="match status" value="1"/>
</dbReference>
<protein>
    <recommendedName>
        <fullName evidence="6">V-type ATP synthase subunit D</fullName>
    </recommendedName>
</protein>
<feature type="non-terminal residue" evidence="5">
    <location>
        <position position="1"/>
    </location>
</feature>
<evidence type="ECO:0000256" key="1">
    <source>
        <dbReference type="ARBA" id="ARBA00005850"/>
    </source>
</evidence>
<keyword evidence="3" id="KW-0406">Ion transport</keyword>
<proteinExistence type="inferred from homology"/>
<dbReference type="NCBIfam" id="TIGR00309">
    <property type="entry name" value="V_ATPase_subD"/>
    <property type="match status" value="1"/>
</dbReference>
<dbReference type="AlphaFoldDB" id="A0A0F8WVH3"/>
<feature type="coiled-coil region" evidence="4">
    <location>
        <begin position="108"/>
        <end position="135"/>
    </location>
</feature>
<evidence type="ECO:0000313" key="5">
    <source>
        <dbReference type="EMBL" id="KKK60827.1"/>
    </source>
</evidence>
<reference evidence="5" key="1">
    <citation type="journal article" date="2015" name="Nature">
        <title>Complex archaea that bridge the gap between prokaryotes and eukaryotes.</title>
        <authorList>
            <person name="Spang A."/>
            <person name="Saw J.H."/>
            <person name="Jorgensen S.L."/>
            <person name="Zaremba-Niedzwiedzka K."/>
            <person name="Martijn J."/>
            <person name="Lind A.E."/>
            <person name="van Eijk R."/>
            <person name="Schleper C."/>
            <person name="Guy L."/>
            <person name="Ettema T.J."/>
        </authorList>
    </citation>
    <scope>NUCLEOTIDE SEQUENCE</scope>
</reference>
<sequence>ILVLELLNIVDMSVDIQDQVEKTLDRAYRSLEEAVLRMGKLKVAALAGAVNIESEIKITQRRIMGVRLPVVETSFKEHPPYYSPMGTSFWIDSSLKNFKEALAVMGRLAELKISITRLAREVKKTIRKVNALEKIAIPDLDESVKYIRNRLEEIERDMFVLMKMVKTRLENKKEI</sequence>
<dbReference type="EMBL" id="LAZR01062776">
    <property type="protein sequence ID" value="KKK60827.1"/>
    <property type="molecule type" value="Genomic_DNA"/>
</dbReference>
<organism evidence="5">
    <name type="scientific">marine sediment metagenome</name>
    <dbReference type="NCBI Taxonomy" id="412755"/>
    <lineage>
        <taxon>unclassified sequences</taxon>
        <taxon>metagenomes</taxon>
        <taxon>ecological metagenomes</taxon>
    </lineage>
</organism>
<gene>
    <name evidence="5" type="ORF">LCGC14_3020460</name>
</gene>
<name>A0A0F8WVH3_9ZZZZ</name>
<comment type="caution">
    <text evidence="5">The sequence shown here is derived from an EMBL/GenBank/DDBJ whole genome shotgun (WGS) entry which is preliminary data.</text>
</comment>
<accession>A0A0F8WVH3</accession>